<keyword evidence="2" id="KW-0645">Protease</keyword>
<sequence length="384" mass="39471">MGEKKTSLLKISGIALSSGILGAALTLGAASQMEELPNASDTVSASQNTVEAETEPLSSTSALSTADIAEQASEAIVGVVNLTNQQSPFTSAEEMTEAGTGSGVIYKVEENAAYIVTNNHVIEGASEVDISLFDGETASAEVIGADALTDIAVLKIEGSYDVEPLAFGDSDSIRAGEEVLAIGNPLGLDLSRTVTQGIVSAVDRTISVTTSAGEWDLDVIQTDAAISPGNSGGALINGAGELIGINSLKMADEDAEGLGFAIPSNDVETLIADMSDDGQVDRSYLGVGVVGVNEAPAQYRMSLPEETEEGVIVASVDETSAAAGAGLQVEDVITSIDGVTISDSTDLRKYLYTETNAGDTVTVEFYRSGNAQTVKVTLTEQVNE</sequence>
<dbReference type="EMBL" id="WMET01000003">
    <property type="protein sequence ID" value="MYL20963.1"/>
    <property type="molecule type" value="Genomic_DNA"/>
</dbReference>
<dbReference type="Pfam" id="PF13180">
    <property type="entry name" value="PDZ_2"/>
    <property type="match status" value="1"/>
</dbReference>
<dbReference type="PANTHER" id="PTHR43343">
    <property type="entry name" value="PEPTIDASE S12"/>
    <property type="match status" value="1"/>
</dbReference>
<dbReference type="PROSITE" id="PS50106">
    <property type="entry name" value="PDZ"/>
    <property type="match status" value="1"/>
</dbReference>
<dbReference type="InterPro" id="IPR051201">
    <property type="entry name" value="Chloro_Bact_Ser_Proteases"/>
</dbReference>
<organism evidence="7 8">
    <name type="scientific">Halobacillus litoralis</name>
    <dbReference type="NCBI Taxonomy" id="45668"/>
    <lineage>
        <taxon>Bacteria</taxon>
        <taxon>Bacillati</taxon>
        <taxon>Bacillota</taxon>
        <taxon>Bacilli</taxon>
        <taxon>Bacillales</taxon>
        <taxon>Bacillaceae</taxon>
        <taxon>Halobacillus</taxon>
    </lineage>
</organism>
<dbReference type="SUPFAM" id="SSF50494">
    <property type="entry name" value="Trypsin-like serine proteases"/>
    <property type="match status" value="1"/>
</dbReference>
<dbReference type="InterPro" id="IPR009003">
    <property type="entry name" value="Peptidase_S1_PA"/>
</dbReference>
<evidence type="ECO:0000259" key="6">
    <source>
        <dbReference type="PROSITE" id="PS50106"/>
    </source>
</evidence>
<dbReference type="InterPro" id="IPR036034">
    <property type="entry name" value="PDZ_sf"/>
</dbReference>
<gene>
    <name evidence="7" type="ORF">GLW04_13750</name>
</gene>
<dbReference type="RefSeq" id="WP_160838223.1">
    <property type="nucleotide sequence ID" value="NZ_WMET01000003.1"/>
</dbReference>
<evidence type="ECO:0000256" key="4">
    <source>
        <dbReference type="ARBA" id="ARBA00022825"/>
    </source>
</evidence>
<keyword evidence="4" id="KW-0720">Serine protease</keyword>
<name>A0A845DTM5_9BACI</name>
<evidence type="ECO:0000313" key="7">
    <source>
        <dbReference type="EMBL" id="MYL20963.1"/>
    </source>
</evidence>
<evidence type="ECO:0000256" key="5">
    <source>
        <dbReference type="SAM" id="MobiDB-lite"/>
    </source>
</evidence>
<dbReference type="Proteomes" id="UP000460949">
    <property type="component" value="Unassembled WGS sequence"/>
</dbReference>
<dbReference type="GO" id="GO:0006508">
    <property type="term" value="P:proteolysis"/>
    <property type="evidence" value="ECO:0007669"/>
    <property type="project" value="UniProtKB-KW"/>
</dbReference>
<proteinExistence type="inferred from homology"/>
<evidence type="ECO:0000313" key="8">
    <source>
        <dbReference type="Proteomes" id="UP000460949"/>
    </source>
</evidence>
<dbReference type="GO" id="GO:0004252">
    <property type="term" value="F:serine-type endopeptidase activity"/>
    <property type="evidence" value="ECO:0007669"/>
    <property type="project" value="InterPro"/>
</dbReference>
<feature type="compositionally biased region" description="Polar residues" evidence="5">
    <location>
        <begin position="39"/>
        <end position="62"/>
    </location>
</feature>
<comment type="similarity">
    <text evidence="1">Belongs to the peptidase S1C family.</text>
</comment>
<accession>A0A845DTM5</accession>
<dbReference type="PRINTS" id="PR00834">
    <property type="entry name" value="PROTEASES2C"/>
</dbReference>
<feature type="region of interest" description="Disordered" evidence="5">
    <location>
        <begin position="38"/>
        <end position="62"/>
    </location>
</feature>
<dbReference type="SUPFAM" id="SSF50156">
    <property type="entry name" value="PDZ domain-like"/>
    <property type="match status" value="1"/>
</dbReference>
<protein>
    <submittedName>
        <fullName evidence="7">PDZ domain-containing protein</fullName>
    </submittedName>
</protein>
<keyword evidence="3" id="KW-0378">Hydrolase</keyword>
<dbReference type="InterPro" id="IPR043504">
    <property type="entry name" value="Peptidase_S1_PA_chymotrypsin"/>
</dbReference>
<dbReference type="Gene3D" id="2.30.42.10">
    <property type="match status" value="1"/>
</dbReference>
<dbReference type="SMART" id="SM00228">
    <property type="entry name" value="PDZ"/>
    <property type="match status" value="1"/>
</dbReference>
<dbReference type="AlphaFoldDB" id="A0A845DTM5"/>
<evidence type="ECO:0000256" key="3">
    <source>
        <dbReference type="ARBA" id="ARBA00022801"/>
    </source>
</evidence>
<dbReference type="Gene3D" id="2.40.10.10">
    <property type="entry name" value="Trypsin-like serine proteases"/>
    <property type="match status" value="2"/>
</dbReference>
<dbReference type="PANTHER" id="PTHR43343:SF3">
    <property type="entry name" value="PROTEASE DO-LIKE 8, CHLOROPLASTIC"/>
    <property type="match status" value="1"/>
</dbReference>
<dbReference type="InterPro" id="IPR001478">
    <property type="entry name" value="PDZ"/>
</dbReference>
<evidence type="ECO:0000256" key="1">
    <source>
        <dbReference type="ARBA" id="ARBA00010541"/>
    </source>
</evidence>
<reference evidence="7 8" key="1">
    <citation type="submission" date="2019-11" db="EMBL/GenBank/DDBJ databases">
        <title>Genome sequences of 17 halophilic strains isolated from different environments.</title>
        <authorList>
            <person name="Furrow R.E."/>
        </authorList>
    </citation>
    <scope>NUCLEOTIDE SEQUENCE [LARGE SCALE GENOMIC DNA]</scope>
    <source>
        <strain evidence="7 8">22511_23_Filter</strain>
    </source>
</reference>
<dbReference type="InterPro" id="IPR001940">
    <property type="entry name" value="Peptidase_S1C"/>
</dbReference>
<evidence type="ECO:0000256" key="2">
    <source>
        <dbReference type="ARBA" id="ARBA00022670"/>
    </source>
</evidence>
<feature type="domain" description="PDZ" evidence="6">
    <location>
        <begin position="269"/>
        <end position="369"/>
    </location>
</feature>
<dbReference type="Pfam" id="PF13365">
    <property type="entry name" value="Trypsin_2"/>
    <property type="match status" value="1"/>
</dbReference>
<comment type="caution">
    <text evidence="7">The sequence shown here is derived from an EMBL/GenBank/DDBJ whole genome shotgun (WGS) entry which is preliminary data.</text>
</comment>